<dbReference type="EMBL" id="JBEDNZ010000023">
    <property type="protein sequence ID" value="KAL0811931.1"/>
    <property type="molecule type" value="Genomic_DNA"/>
</dbReference>
<feature type="transmembrane region" description="Helical" evidence="1">
    <location>
        <begin position="157"/>
        <end position="175"/>
    </location>
</feature>
<reference evidence="2 3" key="1">
    <citation type="submission" date="2024-06" db="EMBL/GenBank/DDBJ databases">
        <title>A chromosome-level genome assembly of beet webworm, Loxostege sticticalis.</title>
        <authorList>
            <person name="Zhang Y."/>
        </authorList>
    </citation>
    <scope>NUCLEOTIDE SEQUENCE [LARGE SCALE GENOMIC DNA]</scope>
    <source>
        <strain evidence="2">AQ028</strain>
        <tissue evidence="2">Male pupae</tissue>
    </source>
</reference>
<feature type="transmembrane region" description="Helical" evidence="1">
    <location>
        <begin position="46"/>
        <end position="69"/>
    </location>
</feature>
<protein>
    <recommendedName>
        <fullName evidence="4">Gustatory receptor</fullName>
    </recommendedName>
</protein>
<accession>A0ABD0SCZ9</accession>
<dbReference type="AlphaFoldDB" id="A0ABD0SCZ9"/>
<evidence type="ECO:0000256" key="1">
    <source>
        <dbReference type="SAM" id="Phobius"/>
    </source>
</evidence>
<feature type="transmembrane region" description="Helical" evidence="1">
    <location>
        <begin position="115"/>
        <end position="137"/>
    </location>
</feature>
<keyword evidence="1" id="KW-0472">Membrane</keyword>
<dbReference type="Proteomes" id="UP001549921">
    <property type="component" value="Unassembled WGS sequence"/>
</dbReference>
<feature type="transmembrane region" description="Helical" evidence="1">
    <location>
        <begin position="221"/>
        <end position="245"/>
    </location>
</feature>
<feature type="transmembrane region" description="Helical" evidence="1">
    <location>
        <begin position="14"/>
        <end position="34"/>
    </location>
</feature>
<keyword evidence="1" id="KW-1133">Transmembrane helix</keyword>
<sequence>MIDNTYSFNIEAKVVLAILVSKLYSIISFTRVCYKIPQNCESKSLYASLMLLFISNTINTVYIVCFFIFHTVYCRLRVFVEKISIRGNQILIQKSLDVYKAILDALDQVMKSFEFLFAAGLVFQSPLLVIGVFFYLWKMKENNEIMFDDTVIEIARVLILLLAPAFSAGLLTSKAEELKQILQDRLLSERDESYSDVIELFLDYMRGRPMKFTVCEVPLDWSLLVSILNLCLTYQIAIVQLTHLYE</sequence>
<evidence type="ECO:0000313" key="3">
    <source>
        <dbReference type="Proteomes" id="UP001549921"/>
    </source>
</evidence>
<organism evidence="2 3">
    <name type="scientific">Loxostege sticticalis</name>
    <name type="common">Beet webworm moth</name>
    <dbReference type="NCBI Taxonomy" id="481309"/>
    <lineage>
        <taxon>Eukaryota</taxon>
        <taxon>Metazoa</taxon>
        <taxon>Ecdysozoa</taxon>
        <taxon>Arthropoda</taxon>
        <taxon>Hexapoda</taxon>
        <taxon>Insecta</taxon>
        <taxon>Pterygota</taxon>
        <taxon>Neoptera</taxon>
        <taxon>Endopterygota</taxon>
        <taxon>Lepidoptera</taxon>
        <taxon>Glossata</taxon>
        <taxon>Ditrysia</taxon>
        <taxon>Pyraloidea</taxon>
        <taxon>Crambidae</taxon>
        <taxon>Pyraustinae</taxon>
        <taxon>Loxostege</taxon>
    </lineage>
</organism>
<evidence type="ECO:0000313" key="2">
    <source>
        <dbReference type="EMBL" id="KAL0811931.1"/>
    </source>
</evidence>
<name>A0ABD0SCZ9_LOXSC</name>
<keyword evidence="1" id="KW-0812">Transmembrane</keyword>
<proteinExistence type="predicted"/>
<evidence type="ECO:0008006" key="4">
    <source>
        <dbReference type="Google" id="ProtNLM"/>
    </source>
</evidence>
<gene>
    <name evidence="2" type="ORF">ABMA28_009337</name>
</gene>
<comment type="caution">
    <text evidence="2">The sequence shown here is derived from an EMBL/GenBank/DDBJ whole genome shotgun (WGS) entry which is preliminary data.</text>
</comment>